<dbReference type="GO" id="GO:0016887">
    <property type="term" value="F:ATP hydrolysis activity"/>
    <property type="evidence" value="ECO:0007669"/>
    <property type="project" value="InterPro"/>
</dbReference>
<dbReference type="CDD" id="cd03263">
    <property type="entry name" value="ABC_subfamily_A"/>
    <property type="match status" value="2"/>
</dbReference>
<organism evidence="13 14">
    <name type="scientific">Capsaspora owczarzaki (strain ATCC 30864)</name>
    <dbReference type="NCBI Taxonomy" id="595528"/>
    <lineage>
        <taxon>Eukaryota</taxon>
        <taxon>Filasterea</taxon>
        <taxon>Capsaspora</taxon>
    </lineage>
</organism>
<feature type="transmembrane region" description="Helical" evidence="11">
    <location>
        <begin position="313"/>
        <end position="334"/>
    </location>
</feature>
<evidence type="ECO:0000313" key="13">
    <source>
        <dbReference type="EMBL" id="KJE92513.1"/>
    </source>
</evidence>
<dbReference type="Pfam" id="PF12698">
    <property type="entry name" value="ABC2_membrane_3"/>
    <property type="match status" value="2"/>
</dbReference>
<keyword evidence="9 11" id="KW-0472">Membrane</keyword>
<feature type="transmembrane region" description="Helical" evidence="11">
    <location>
        <begin position="1074"/>
        <end position="1094"/>
    </location>
</feature>
<evidence type="ECO:0000259" key="12">
    <source>
        <dbReference type="PROSITE" id="PS50893"/>
    </source>
</evidence>
<proteinExistence type="inferred from homology"/>
<keyword evidence="3" id="KW-0813">Transport</keyword>
<evidence type="ECO:0000256" key="10">
    <source>
        <dbReference type="SAM" id="MobiDB-lite"/>
    </source>
</evidence>
<comment type="subcellular location">
    <subcellularLocation>
        <location evidence="1">Membrane</location>
        <topology evidence="1">Multi-pass membrane protein</topology>
    </subcellularLocation>
</comment>
<evidence type="ECO:0000256" key="2">
    <source>
        <dbReference type="ARBA" id="ARBA00008869"/>
    </source>
</evidence>
<dbReference type="InterPro" id="IPR026082">
    <property type="entry name" value="ABCA"/>
</dbReference>
<dbReference type="EMBL" id="KE346364">
    <property type="protein sequence ID" value="KJE92513.1"/>
    <property type="molecule type" value="Genomic_DNA"/>
</dbReference>
<keyword evidence="8 11" id="KW-1133">Transmembrane helix</keyword>
<dbReference type="OrthoDB" id="10255969at2759"/>
<reference evidence="14" key="1">
    <citation type="submission" date="2011-02" db="EMBL/GenBank/DDBJ databases">
        <title>The Genome Sequence of Capsaspora owczarzaki ATCC 30864.</title>
        <authorList>
            <person name="Russ C."/>
            <person name="Cuomo C."/>
            <person name="Burger G."/>
            <person name="Gray M.W."/>
            <person name="Holland P.W.H."/>
            <person name="King N."/>
            <person name="Lang F.B.F."/>
            <person name="Roger A.J."/>
            <person name="Ruiz-Trillo I."/>
            <person name="Young S.K."/>
            <person name="Zeng Q."/>
            <person name="Gargeya S."/>
            <person name="Alvarado L."/>
            <person name="Berlin A."/>
            <person name="Chapman S.B."/>
            <person name="Chen Z."/>
            <person name="Freedman E."/>
            <person name="Gellesch M."/>
            <person name="Goldberg J."/>
            <person name="Griggs A."/>
            <person name="Gujja S."/>
            <person name="Heilman E."/>
            <person name="Heiman D."/>
            <person name="Howarth C."/>
            <person name="Mehta T."/>
            <person name="Neiman D."/>
            <person name="Pearson M."/>
            <person name="Roberts A."/>
            <person name="Saif S."/>
            <person name="Shea T."/>
            <person name="Shenoy N."/>
            <person name="Sisk P."/>
            <person name="Stolte C."/>
            <person name="Sykes S."/>
            <person name="White J."/>
            <person name="Yandava C."/>
            <person name="Haas B."/>
            <person name="Nusbaum C."/>
            <person name="Birren B."/>
        </authorList>
    </citation>
    <scope>NUCLEOTIDE SEQUENCE</scope>
    <source>
        <strain evidence="14">ATCC 30864</strain>
    </source>
</reference>
<dbReference type="InterPro" id="IPR003439">
    <property type="entry name" value="ABC_transporter-like_ATP-bd"/>
</dbReference>
<evidence type="ECO:0000256" key="5">
    <source>
        <dbReference type="ARBA" id="ARBA00022737"/>
    </source>
</evidence>
<feature type="domain" description="ABC transporter" evidence="12">
    <location>
        <begin position="499"/>
        <end position="730"/>
    </location>
</feature>
<feature type="transmembrane region" description="Helical" evidence="11">
    <location>
        <begin position="279"/>
        <end position="301"/>
    </location>
</feature>
<evidence type="ECO:0000313" key="14">
    <source>
        <dbReference type="Proteomes" id="UP000008743"/>
    </source>
</evidence>
<dbReference type="GO" id="GO:0016020">
    <property type="term" value="C:membrane"/>
    <property type="evidence" value="ECO:0007669"/>
    <property type="project" value="UniProtKB-SubCell"/>
</dbReference>
<dbReference type="Proteomes" id="UP000008743">
    <property type="component" value="Unassembled WGS sequence"/>
</dbReference>
<gene>
    <name evidence="13" type="ORF">CAOG_003466</name>
</gene>
<protein>
    <submittedName>
        <fullName evidence="13">ATP-binding cassette transporter subfamily A</fullName>
    </submittedName>
</protein>
<dbReference type="OMA" id="AWQDYIS"/>
<evidence type="ECO:0000256" key="9">
    <source>
        <dbReference type="ARBA" id="ARBA00023136"/>
    </source>
</evidence>
<evidence type="ECO:0000256" key="3">
    <source>
        <dbReference type="ARBA" id="ARBA00022448"/>
    </source>
</evidence>
<dbReference type="InterPro" id="IPR003593">
    <property type="entry name" value="AAA+_ATPase"/>
</dbReference>
<evidence type="ECO:0000256" key="11">
    <source>
        <dbReference type="SAM" id="Phobius"/>
    </source>
</evidence>
<dbReference type="RefSeq" id="XP_004348371.1">
    <property type="nucleotide sequence ID" value="XM_004348321.2"/>
</dbReference>
<dbReference type="Pfam" id="PF23321">
    <property type="entry name" value="R1_ABCA1"/>
    <property type="match status" value="1"/>
</dbReference>
<name>A0A0D2WPE2_CAPO3</name>
<dbReference type="PANTHER" id="PTHR19229:SF36">
    <property type="entry name" value="ATP-BINDING CASSETTE SUB-FAMILY A MEMBER 2"/>
    <property type="match status" value="1"/>
</dbReference>
<dbReference type="InterPro" id="IPR017871">
    <property type="entry name" value="ABC_transporter-like_CS"/>
</dbReference>
<dbReference type="Pfam" id="PF00005">
    <property type="entry name" value="ABC_tran"/>
    <property type="match status" value="2"/>
</dbReference>
<dbReference type="InterPro" id="IPR013525">
    <property type="entry name" value="ABC2_TM"/>
</dbReference>
<comment type="similarity">
    <text evidence="2">Belongs to the ABC transporter superfamily. ABCA family.</text>
</comment>
<feature type="transmembrane region" description="Helical" evidence="11">
    <location>
        <begin position="1114"/>
        <end position="1141"/>
    </location>
</feature>
<feature type="transmembrane region" description="Helical" evidence="11">
    <location>
        <begin position="234"/>
        <end position="258"/>
    </location>
</feature>
<feature type="transmembrane region" description="Helical" evidence="11">
    <location>
        <begin position="1153"/>
        <end position="1176"/>
    </location>
</feature>
<keyword evidence="5" id="KW-0677">Repeat</keyword>
<dbReference type="PhylomeDB" id="A0A0D2WPE2"/>
<dbReference type="FunFam" id="3.40.50.300:FF:000298">
    <property type="entry name" value="ATP-binding cassette sub-family A member 12"/>
    <property type="match status" value="1"/>
</dbReference>
<dbReference type="GO" id="GO:0005524">
    <property type="term" value="F:ATP binding"/>
    <property type="evidence" value="ECO:0007669"/>
    <property type="project" value="UniProtKB-KW"/>
</dbReference>
<keyword evidence="6" id="KW-0547">Nucleotide-binding</keyword>
<dbReference type="InterPro" id="IPR056264">
    <property type="entry name" value="R2_ABCA1-4-like"/>
</dbReference>
<keyword evidence="4 11" id="KW-0812">Transmembrane</keyword>
<keyword evidence="14" id="KW-1185">Reference proteome</keyword>
<evidence type="ECO:0000256" key="4">
    <source>
        <dbReference type="ARBA" id="ARBA00022692"/>
    </source>
</evidence>
<feature type="transmembrane region" description="Helical" evidence="11">
    <location>
        <begin position="21"/>
        <end position="40"/>
    </location>
</feature>
<accession>A0A0D2WPE2</accession>
<keyword evidence="7 13" id="KW-0067">ATP-binding</keyword>
<dbReference type="SMART" id="SM00382">
    <property type="entry name" value="AAA"/>
    <property type="match status" value="2"/>
</dbReference>
<dbReference type="PROSITE" id="PS50893">
    <property type="entry name" value="ABC_TRANSPORTER_2"/>
    <property type="match status" value="2"/>
</dbReference>
<dbReference type="InParanoid" id="A0A0D2WPE2"/>
<feature type="transmembrane region" description="Helical" evidence="11">
    <location>
        <begin position="1216"/>
        <end position="1234"/>
    </location>
</feature>
<evidence type="ECO:0000256" key="7">
    <source>
        <dbReference type="ARBA" id="ARBA00022840"/>
    </source>
</evidence>
<dbReference type="eggNOG" id="KOG0059">
    <property type="taxonomic scope" value="Eukaryota"/>
</dbReference>
<feature type="transmembrane region" description="Helical" evidence="11">
    <location>
        <begin position="997"/>
        <end position="1019"/>
    </location>
</feature>
<evidence type="ECO:0000256" key="1">
    <source>
        <dbReference type="ARBA" id="ARBA00004141"/>
    </source>
</evidence>
<feature type="transmembrane region" description="Helical" evidence="11">
    <location>
        <begin position="899"/>
        <end position="918"/>
    </location>
</feature>
<dbReference type="InterPro" id="IPR027417">
    <property type="entry name" value="P-loop_NTPase"/>
</dbReference>
<evidence type="ECO:0000256" key="6">
    <source>
        <dbReference type="ARBA" id="ARBA00022741"/>
    </source>
</evidence>
<feature type="compositionally biased region" description="Basic and acidic residues" evidence="10">
    <location>
        <begin position="811"/>
        <end position="826"/>
    </location>
</feature>
<dbReference type="FunFam" id="3.40.50.300:FF:000327">
    <property type="entry name" value="ATP-binding cassette sub-family A member 3"/>
    <property type="match status" value="1"/>
</dbReference>
<evidence type="ECO:0000256" key="8">
    <source>
        <dbReference type="ARBA" id="ARBA00022989"/>
    </source>
</evidence>
<feature type="domain" description="ABC transporter" evidence="12">
    <location>
        <begin position="1349"/>
        <end position="1584"/>
    </location>
</feature>
<feature type="transmembrane region" description="Helical" evidence="11">
    <location>
        <begin position="341"/>
        <end position="361"/>
    </location>
</feature>
<dbReference type="GO" id="GO:0140359">
    <property type="term" value="F:ABC-type transporter activity"/>
    <property type="evidence" value="ECO:0007669"/>
    <property type="project" value="InterPro"/>
</dbReference>
<feature type="transmembrane region" description="Helical" evidence="11">
    <location>
        <begin position="424"/>
        <end position="442"/>
    </location>
</feature>
<dbReference type="SUPFAM" id="SSF52540">
    <property type="entry name" value="P-loop containing nucleoside triphosphate hydrolases"/>
    <property type="match status" value="2"/>
</dbReference>
<dbReference type="STRING" id="595528.A0A0D2WPE2"/>
<feature type="region of interest" description="Disordered" evidence="10">
    <location>
        <begin position="811"/>
        <end position="839"/>
    </location>
</feature>
<dbReference type="GO" id="GO:0005319">
    <property type="term" value="F:lipid transporter activity"/>
    <property type="evidence" value="ECO:0007669"/>
    <property type="project" value="TreeGrafter"/>
</dbReference>
<dbReference type="PANTHER" id="PTHR19229">
    <property type="entry name" value="ATP-BINDING CASSETTE TRANSPORTER SUBFAMILY A ABCA"/>
    <property type="match status" value="1"/>
</dbReference>
<dbReference type="PROSITE" id="PS00211">
    <property type="entry name" value="ABC_TRANSPORTER_1"/>
    <property type="match status" value="1"/>
</dbReference>
<dbReference type="Gene3D" id="3.40.50.300">
    <property type="entry name" value="P-loop containing nucleotide triphosphate hydrolases"/>
    <property type="match status" value="2"/>
</dbReference>
<feature type="transmembrane region" description="Helical" evidence="11">
    <location>
        <begin position="1182"/>
        <end position="1204"/>
    </location>
</feature>
<feature type="transmembrane region" description="Helical" evidence="11">
    <location>
        <begin position="1265"/>
        <end position="1287"/>
    </location>
</feature>
<sequence>MVKSHLELLIRKNLTLKYRRCGCIFEILVPIVFFAIAAGVRQALTNEVIPEEHFPVNTIGLPALLTFLGAGGQQIRIAYAPSNTYTDALMASWNASLTPTLPPSLQNYNIFLPFPNYAAMVDVARDVLGSKIGASITFDDLNPDGSFKAGISYSISMCSECTPDTDRTLPGPVGGANGPWEEVVYYRSGFLTVQASLDNAIIQFLSLGAGTNMPLNIQQYPYPQYEDNRFGRSIGFFLSLFMVLSWIYTASMVVKDIVTEKERRLREALRMMGISLRTGWAAWAITSFGFMFISVIFMTIICKGANITENSDGGLMFIFFLMAGTSTLAYCFLVSTFFSRANVASAASGVLYFILYVPYMFVADPERYDDLTRTAKMGISLLVPSAIGIGGKTISQWEERGIGATWSNVNESASTTDSFCMADVFGMFAIDTLLYLVLTWYLDNVRPGRYGVPKPWHFFLHASYWTGRQTVVHASATKRTDDGSIDAIEPAPEGLVPGIDARNLVKVFDEGKKLAIDGLSVTMYENQVTSLLGHNGAGKTTLMSILTGLYAPSSGDAFVGGCSVVTDIEGVRRSLGLCPQFDVLFDNLTVAEHLRFFCRVKGLDESAVEAEVDSMITDLNLTDKRNEPARTLSGGMKRRLSVAIAFVGGSKIVMLDEPTAGMDPHARRATWELILKHKKGRTIILTTHFMDEADLLGDRVAIMAHGRVQCVGSSLFLKARYGVGYHMIAAKEPHCDSAAVTKLVQSYIPHARVENDVGTELSFILPRESATSFPALFNALDDNKEKIGISTYGVSVTTMEEVFLRVGHDADKQESAHDREEEEHSGPHSLPSSMAPLGTDASHAHLSAASAGHSTIDFSAVDADTRPRHPLITGPALRVQHLKAMFLKRVNHSRRDKRAIISQLLVPVVFAILAMGIGKSIPSAGTKPAINFNMASVLPSTAEANVYFNSSDPSNPLNVDFITELDTTVGALGGIWSPTSNMTAALLGSYNEVRNRFLSVGSISVFVGVSNVTGVLHFVPDAIHILPALVNMYDSAALTAAVPGRTIRARNVPLPPTPQEQDLNTRKAGIEFTVAIELIFGMSFLAGSFVSLIVQERIVDAKHLQVLAGADLLSYWLGSFLWDLINFCVPVVIIWVVLAVFNMPQYTGDSFGGIAMLFLFYGWAVIPFVYCVSFLFNTTTTAYVVLILVNIILGLGCVITTWILEILETAEDVNDVLKWLFLVFPIYAFGRGTMDVGYNSALSIESGGFQPKLNPLDWNVAGRNIVFMFFMGIFFFLMLLAIEYRVFMFDGIRAQRQRKKLIARREKQERLAQANNGDTMQLLSAKEDEDVLAERKRVLEGNSANGDVIRIMDLSKVYPASHGRSKVAVDGLTVGIPKNQCFGLLGVNGAGKTTTFKMLTGELGVTSGDAFLTGYSILSDILDARRRIGYCPQFDGILDNLTGTEVLSLYARLRGLDERDIPRIVKAWVDKLELTRFAERPCGTYSGGNKRKLSTAVALIGDPPIIFLDEPTTGMDPKARRFLWNVISNIMTDNRCIVLTSHSMEECEALCTRLGIMVGGKFRCLGSPQHLKSRYGTGYDLMIKINPRADTAPVKTFVTNTFGEGGCKFIEEHNGMVRYEVSAQNLKLASVFGAMEENRASLQLIDYSLSQTSLEQIFLSFASQTHDVELE</sequence>